<dbReference type="PANTHER" id="PTHR36153:SF1">
    <property type="entry name" value="TYPE VI SECRETION SYSTEM COMPONENT TSSM1"/>
    <property type="match status" value="1"/>
</dbReference>
<proteinExistence type="predicted"/>
<dbReference type="InterPro" id="IPR010623">
    <property type="entry name" value="IcmF_C"/>
</dbReference>
<evidence type="ECO:0000313" key="6">
    <source>
        <dbReference type="EMBL" id="QOY87612.1"/>
    </source>
</evidence>
<keyword evidence="1" id="KW-0472">Membrane</keyword>
<feature type="domain" description="Type VI secretion system component TssM1 helical" evidence="5">
    <location>
        <begin position="932"/>
        <end position="1014"/>
    </location>
</feature>
<keyword evidence="1" id="KW-1133">Transmembrane helix</keyword>
<keyword evidence="1" id="KW-0812">Transmembrane</keyword>
<dbReference type="Proteomes" id="UP000593892">
    <property type="component" value="Chromosome"/>
</dbReference>
<feature type="transmembrane region" description="Helical" evidence="1">
    <location>
        <begin position="7"/>
        <end position="24"/>
    </location>
</feature>
<dbReference type="RefSeq" id="WP_194449279.1">
    <property type="nucleotide sequence ID" value="NZ_CP063849.1"/>
</dbReference>
<dbReference type="Pfam" id="PF06744">
    <property type="entry name" value="IcmF_C"/>
    <property type="match status" value="1"/>
</dbReference>
<dbReference type="PANTHER" id="PTHR36153">
    <property type="entry name" value="INNER MEMBRANE PROTEIN-RELATED"/>
    <property type="match status" value="1"/>
</dbReference>
<organism evidence="6 7">
    <name type="scientific">Paludibaculum fermentans</name>
    <dbReference type="NCBI Taxonomy" id="1473598"/>
    <lineage>
        <taxon>Bacteria</taxon>
        <taxon>Pseudomonadati</taxon>
        <taxon>Acidobacteriota</taxon>
        <taxon>Terriglobia</taxon>
        <taxon>Bryobacterales</taxon>
        <taxon>Bryobacteraceae</taxon>
        <taxon>Paludibaculum</taxon>
    </lineage>
</organism>
<dbReference type="Pfam" id="PF06761">
    <property type="entry name" value="IcmF-related"/>
    <property type="match status" value="1"/>
</dbReference>
<protein>
    <recommendedName>
        <fullName evidence="8">IcmF-related N-terminal domain-containing protein</fullName>
    </recommendedName>
</protein>
<dbReference type="InterPro" id="IPR053156">
    <property type="entry name" value="T6SS_TssM-like"/>
</dbReference>
<gene>
    <name evidence="6" type="ORF">IRI77_33485</name>
</gene>
<dbReference type="AlphaFoldDB" id="A0A7S7NPX8"/>
<evidence type="ECO:0000259" key="4">
    <source>
        <dbReference type="Pfam" id="PF14331"/>
    </source>
</evidence>
<name>A0A7S7NPX8_PALFE</name>
<feature type="transmembrane region" description="Helical" evidence="1">
    <location>
        <begin position="36"/>
        <end position="56"/>
    </location>
</feature>
<dbReference type="KEGG" id="pfer:IRI77_33485"/>
<dbReference type="EMBL" id="CP063849">
    <property type="protein sequence ID" value="QOY87612.1"/>
    <property type="molecule type" value="Genomic_DNA"/>
</dbReference>
<feature type="transmembrane region" description="Helical" evidence="1">
    <location>
        <begin position="448"/>
        <end position="470"/>
    </location>
</feature>
<reference evidence="6 7" key="1">
    <citation type="submission" date="2020-10" db="EMBL/GenBank/DDBJ databases">
        <title>Complete genome sequence of Paludibaculum fermentans P105T, a facultatively anaerobic acidobacterium capable of dissimilatory Fe(III) reduction.</title>
        <authorList>
            <person name="Dedysh S.N."/>
            <person name="Beletsky A.V."/>
            <person name="Kulichevskaya I.S."/>
            <person name="Mardanov A.V."/>
            <person name="Ravin N.V."/>
        </authorList>
    </citation>
    <scope>NUCLEOTIDE SEQUENCE [LARGE SCALE GENOMIC DNA]</scope>
    <source>
        <strain evidence="6 7">P105</strain>
    </source>
</reference>
<evidence type="ECO:0000256" key="1">
    <source>
        <dbReference type="SAM" id="Phobius"/>
    </source>
</evidence>
<dbReference type="InterPro" id="IPR009612">
    <property type="entry name" value="IcmF-rel"/>
</dbReference>
<evidence type="ECO:0008006" key="8">
    <source>
        <dbReference type="Google" id="ProtNLM"/>
    </source>
</evidence>
<evidence type="ECO:0000259" key="3">
    <source>
        <dbReference type="Pfam" id="PF06761"/>
    </source>
</evidence>
<keyword evidence="7" id="KW-1185">Reference proteome</keyword>
<evidence type="ECO:0000259" key="2">
    <source>
        <dbReference type="Pfam" id="PF06744"/>
    </source>
</evidence>
<evidence type="ECO:0000313" key="7">
    <source>
        <dbReference type="Proteomes" id="UP000593892"/>
    </source>
</evidence>
<dbReference type="InterPro" id="IPR025743">
    <property type="entry name" value="TssM1_N"/>
</dbReference>
<dbReference type="Pfam" id="PF14331">
    <property type="entry name" value="IcmF-related_N"/>
    <property type="match status" value="1"/>
</dbReference>
<feature type="domain" description="IcmF-related" evidence="3">
    <location>
        <begin position="501"/>
        <end position="802"/>
    </location>
</feature>
<dbReference type="Pfam" id="PF21070">
    <property type="entry name" value="IcmF_helical"/>
    <property type="match status" value="1"/>
</dbReference>
<feature type="domain" description="Type VI secretion system component TssM1 N-terminal" evidence="4">
    <location>
        <begin position="167"/>
        <end position="449"/>
    </location>
</feature>
<dbReference type="InterPro" id="IPR048677">
    <property type="entry name" value="TssM1_hel"/>
</dbReference>
<sequence length="1160" mass="128449">MLPTSYYFIAAFGMVSYLVLTWFLVDLLKLPYSAVWIARIVISAIGLLAGGLFLWWKAKRGVAKGDGTAAQLPSESEEMDPLFRDAETRLAASTLGHDAKVGTLPVILGIGDPGSAKTSTFVNCGAEPELIGGHVYQEGYIIPTRSVNLWFARNAVMVEAGGQVFSDGNRWNALLQRLRAARLRSLFSKKQQAPRSAVVFFDAEAFLKPGAQENATVVARRLNARLGEVSRTLGVQLPVYVIFTRCDRIPFFAEFVGNFSEDEARQVVGATVPMAFNARVGVYAEEEIRRLTSAFHDIFLGLADQRPAQLAREANAQKLPGVYEFPREFRKIRALAVQFMVDLCRPSQLQTSPYLRGFYFSGVRPVEVREVVQAPRLQPGSSRSSGATGIFSMGERGEMVEQPQQSVQMRRVPQWVFLSRLFNEVILRDQAAFQASAAGVGTDNARRLLLAAAAGLALVFGVGWTTSYFANRTLQRQVSEAVAGIGSVSGGGQDLAPLDALKRLDSLRENAELLSRYSREGAPWSLRWGLYTGDDLLPTVRRLYFSRFNQLMFGATQADLLDHLKKLPSSPGPTDEYSFTYDTLKGYLITTSHHDKSTKLFLSPLLLKRWAGQRTVDADRRLLAQKQFDFYSEELKFANPFSSENDTLAIERARKFLAQFAATERIYQFMLAEASRRNPAINYNRQFAGSAQVILNGKDVAGAFTKDGWVFMQDAIKNFERFFAGEEWVLGSQTSAALDRAKIEPELLARYQSDFTGNWRDYLKNSTVLRYASVDDAARKLGMMSNNTSYLLALFCLASVHTSASTNADIKSAFQPVQFVTPPACPDRYIEAANQNYMNSLVALQASLEQVVRAKNPSDPSVNATLQEASRAKTAARQVAQSFRIDKEGHVEQMVQKLMEDPITYVEALLGRLGPAQINGEARRFCVDFQGVVNKYPFNTSSQNDASLEEINTVFKPGSGSMWVFYEQTLKNHLVRQGSQFVSGGSDSSIRITPQFLRFFNRAAAFSDALYRSGGSQDPQLSYTLKALPAEGIQGLTLTLDGQTLKSTGAGGQQASFQWPALRTREARLAGSLGGTELGFLSYNGLWAVFRFFGDADRWQASGSGYNFEWVPRQGQSGQPMTLSTGKPLTVRYFLDMGTTAPIFQKNYLSGFQCVSQAAQ</sequence>
<evidence type="ECO:0000259" key="5">
    <source>
        <dbReference type="Pfam" id="PF21070"/>
    </source>
</evidence>
<accession>A0A7S7NPX8</accession>
<feature type="domain" description="Type VI secretion system IcmF C-terminal" evidence="2">
    <location>
        <begin position="1025"/>
        <end position="1110"/>
    </location>
</feature>